<dbReference type="RefSeq" id="WP_253617655.1">
    <property type="nucleotide sequence ID" value="NZ_JAMZDE010000003.1"/>
</dbReference>
<evidence type="ECO:0000313" key="2">
    <source>
        <dbReference type="EMBL" id="MCP1338517.1"/>
    </source>
</evidence>
<evidence type="ECO:0000256" key="1">
    <source>
        <dbReference type="SAM" id="SignalP"/>
    </source>
</evidence>
<proteinExistence type="predicted"/>
<dbReference type="GO" id="GO:0008237">
    <property type="term" value="F:metallopeptidase activity"/>
    <property type="evidence" value="ECO:0007669"/>
    <property type="project" value="InterPro"/>
</dbReference>
<dbReference type="EMBL" id="JAMZDE010000003">
    <property type="protein sequence ID" value="MCP1338517.1"/>
    <property type="molecule type" value="Genomic_DNA"/>
</dbReference>
<dbReference type="Pfam" id="PF13582">
    <property type="entry name" value="Reprolysin_3"/>
    <property type="match status" value="1"/>
</dbReference>
<dbReference type="Proteomes" id="UP001139474">
    <property type="component" value="Unassembled WGS sequence"/>
</dbReference>
<gene>
    <name evidence="2" type="ORF">NJR55_02835</name>
</gene>
<name>A0A9X2JQM4_9GAMM</name>
<dbReference type="SUPFAM" id="SSF55486">
    <property type="entry name" value="Metalloproteases ('zincins'), catalytic domain"/>
    <property type="match status" value="1"/>
</dbReference>
<dbReference type="InterPro" id="IPR024079">
    <property type="entry name" value="MetalloPept_cat_dom_sf"/>
</dbReference>
<organism evidence="2 3">
    <name type="scientific">Idiomarina rhizosphaerae</name>
    <dbReference type="NCBI Taxonomy" id="2961572"/>
    <lineage>
        <taxon>Bacteria</taxon>
        <taxon>Pseudomonadati</taxon>
        <taxon>Pseudomonadota</taxon>
        <taxon>Gammaproteobacteria</taxon>
        <taxon>Alteromonadales</taxon>
        <taxon>Idiomarinaceae</taxon>
        <taxon>Idiomarina</taxon>
    </lineage>
</organism>
<feature type="signal peptide" evidence="1">
    <location>
        <begin position="1"/>
        <end position="19"/>
    </location>
</feature>
<keyword evidence="3" id="KW-1185">Reference proteome</keyword>
<dbReference type="Gene3D" id="3.40.390.10">
    <property type="entry name" value="Collagenase (Catalytic Domain)"/>
    <property type="match status" value="1"/>
</dbReference>
<accession>A0A9X2JQM4</accession>
<evidence type="ECO:0000313" key="3">
    <source>
        <dbReference type="Proteomes" id="UP001139474"/>
    </source>
</evidence>
<sequence>MKKTVAAVLIALAPVFALAQSLGDKIQLSVNNQIIEATLAESLSSENSYRLTFEDRYGDTQHLGFLHKRGNNQLISITHPDVGEVEIRRVDGKTYINQRNRTPSEPLKPKSRTEPLKLEKQFQLAPAPRKAALTKANNAQITSLVTQFDNSIDVLFLYDERLLGYAEDEGYDLALSIDAAVITSNAIFERSQLPVEMSVAGVSFFNPESTTNFPTEDPNAIIDELVDDQRVRRLVDRYQADVVHFIGAENPSVCGLAFVATDFNVSDNLVNRVSGAAGAGYTSLSCTGSGTVAHEVGHNFGLNHDRYTLANNASGGGGDQEDYHIPYGFIEDSGLFYTTMSYGGVCRSEFGSGAACRDEAVYSSPDIVDSDSGLPMGKAESQIDAADASTAAQRSTVVWANNASRTNVNAMAASHTGNSELTLSWPAVANADRYALAGGRCEQYQSASREALLNLQSFNVNSVALGGIPNGSTDICIIAIEELTNGAVRWRFVSNSSFSGNFSNTNANYLLLNSNVMGLVEAGDQASFTIELSDTDTSNQSLQVAVPTTASGTSVSQEVGIAAAKQWFDWIVSGSGSTRMITVTLKTDIEEIAASLDKDNIFNPFHWHLKVVNTDFNDFNISSGLWNDPSDLVGSRPQAFLSSGDTVGELEVLDTQLSLFNVSNDVAVSVVNLNDDLVRDFSFNEVSGAVDGERRFVIEGVAGIVDSGQTAVLRVDFSDGSDSLRVALTVEPRAIAPTIVGFTATGTTVGETVRLAAIVSDADLNLAPDSLRLFRVMESSEEEVTGFSFNDGAFSASLGQLAAGTYQYRLSVSDTEGNTESATARFTVAAADSGSSGGHGGWLLVLGLAALGLRRRLTAA</sequence>
<feature type="chain" id="PRO_5040806150" evidence="1">
    <location>
        <begin position="20"/>
        <end position="860"/>
    </location>
</feature>
<comment type="caution">
    <text evidence="2">The sequence shown here is derived from an EMBL/GenBank/DDBJ whole genome shotgun (WGS) entry which is preliminary data.</text>
</comment>
<dbReference type="AlphaFoldDB" id="A0A9X2JQM4"/>
<reference evidence="2" key="1">
    <citation type="submission" date="2022-06" db="EMBL/GenBank/DDBJ databases">
        <title>Idiomarina rhizosphaerae M1R2S28.</title>
        <authorList>
            <person name="Sun J.-Q."/>
            <person name="Li L.-F."/>
        </authorList>
    </citation>
    <scope>NUCLEOTIDE SEQUENCE</scope>
    <source>
        <strain evidence="2">M1R2S28</strain>
    </source>
</reference>
<protein>
    <submittedName>
        <fullName evidence="2">M12 family metallo-peptidase</fullName>
    </submittedName>
</protein>
<keyword evidence="1" id="KW-0732">Signal</keyword>